<sequence length="239" mass="28685">MSEEKVIYLYNPQFYQQRAQEFVEESLMWVGEGQWIKAKECVEQAIELNPVKIEYMSLAAHINYELGAFELAEFYMEQVIKERHMDDQLQYVYGVILLKMKKFDEAQNVFEGLLNWDVINEPENKERRSIIMYCLYEINFEKKDFNKAMEILEGIKDEKQINVDFEMASLYWLEENYEKAIIYANEALVTFPERIILYGIVIDSFKELGEYEKALEWLRQKQEEFPSLDFSLQMKSLEQ</sequence>
<gene>
    <name evidence="1" type="ORF">B4088_0507</name>
</gene>
<comment type="caution">
    <text evidence="1">The sequence shown here is derived from an EMBL/GenBank/DDBJ whole genome shotgun (WGS) entry which is preliminary data.</text>
</comment>
<dbReference type="EMBL" id="LJKE01000015">
    <property type="protein sequence ID" value="KZD72046.1"/>
    <property type="molecule type" value="Genomic_DNA"/>
</dbReference>
<accession>A0A164QQR2</accession>
<evidence type="ECO:0000313" key="1">
    <source>
        <dbReference type="EMBL" id="KZD72046.1"/>
    </source>
</evidence>
<dbReference type="PATRIC" id="fig|1396.535.peg.4259"/>
<proteinExistence type="predicted"/>
<dbReference type="RefSeq" id="WP_063259729.1">
    <property type="nucleotide sequence ID" value="NZ_LJKE01000015.1"/>
</dbReference>
<dbReference type="Pfam" id="PF13181">
    <property type="entry name" value="TPR_8"/>
    <property type="match status" value="1"/>
</dbReference>
<dbReference type="SUPFAM" id="SSF81901">
    <property type="entry name" value="HCP-like"/>
    <property type="match status" value="1"/>
</dbReference>
<evidence type="ECO:0000313" key="2">
    <source>
        <dbReference type="Proteomes" id="UP000076482"/>
    </source>
</evidence>
<dbReference type="Gene3D" id="1.25.40.10">
    <property type="entry name" value="Tetratricopeptide repeat domain"/>
    <property type="match status" value="2"/>
</dbReference>
<reference evidence="1 2" key="1">
    <citation type="submission" date="2015-09" db="EMBL/GenBank/DDBJ databases">
        <title>Bacillus cereus food isolates.</title>
        <authorList>
            <person name="Boekhorst J."/>
        </authorList>
    </citation>
    <scope>NUCLEOTIDE SEQUENCE [LARGE SCALE GENOMIC DNA]</scope>
    <source>
        <strain evidence="1 2">B4088</strain>
    </source>
</reference>
<dbReference type="InterPro" id="IPR011990">
    <property type="entry name" value="TPR-like_helical_dom_sf"/>
</dbReference>
<organism evidence="1 2">
    <name type="scientific">Bacillus cereus</name>
    <dbReference type="NCBI Taxonomy" id="1396"/>
    <lineage>
        <taxon>Bacteria</taxon>
        <taxon>Bacillati</taxon>
        <taxon>Bacillota</taxon>
        <taxon>Bacilli</taxon>
        <taxon>Bacillales</taxon>
        <taxon>Bacillaceae</taxon>
        <taxon>Bacillus</taxon>
        <taxon>Bacillus cereus group</taxon>
    </lineage>
</organism>
<dbReference type="InterPro" id="IPR019734">
    <property type="entry name" value="TPR_rpt"/>
</dbReference>
<protein>
    <submittedName>
        <fullName evidence="1">Uncharacterized protein</fullName>
    </submittedName>
</protein>
<name>A0A164QQR2_BACCE</name>
<dbReference type="AlphaFoldDB" id="A0A164QQR2"/>
<dbReference type="Proteomes" id="UP000076482">
    <property type="component" value="Unassembled WGS sequence"/>
</dbReference>